<dbReference type="InterPro" id="IPR005263">
    <property type="entry name" value="DapA"/>
</dbReference>
<evidence type="ECO:0000256" key="10">
    <source>
        <dbReference type="ARBA" id="ARBA00023270"/>
    </source>
</evidence>
<evidence type="ECO:0000256" key="15">
    <source>
        <dbReference type="PIRSR" id="PIRSR001365-2"/>
    </source>
</evidence>
<dbReference type="PANTHER" id="PTHR12128">
    <property type="entry name" value="DIHYDRODIPICOLINATE SYNTHASE"/>
    <property type="match status" value="1"/>
</dbReference>
<feature type="binding site" evidence="12 15">
    <location>
        <position position="46"/>
    </location>
    <ligand>
        <name>pyruvate</name>
        <dbReference type="ChEBI" id="CHEBI:15361"/>
    </ligand>
</feature>
<evidence type="ECO:0000256" key="1">
    <source>
        <dbReference type="ARBA" id="ARBA00003294"/>
    </source>
</evidence>
<evidence type="ECO:0000256" key="3">
    <source>
        <dbReference type="ARBA" id="ARBA00007592"/>
    </source>
</evidence>
<dbReference type="SUPFAM" id="SSF51569">
    <property type="entry name" value="Aldolase"/>
    <property type="match status" value="1"/>
</dbReference>
<evidence type="ECO:0000256" key="14">
    <source>
        <dbReference type="PIRSR" id="PIRSR001365-1"/>
    </source>
</evidence>
<evidence type="ECO:0000256" key="8">
    <source>
        <dbReference type="ARBA" id="ARBA00023154"/>
    </source>
</evidence>
<dbReference type="NCBIfam" id="TIGR00674">
    <property type="entry name" value="dapA"/>
    <property type="match status" value="1"/>
</dbReference>
<dbReference type="AlphaFoldDB" id="A0A1I4KAA1"/>
<dbReference type="Proteomes" id="UP000199668">
    <property type="component" value="Unassembled WGS sequence"/>
</dbReference>
<dbReference type="PANTHER" id="PTHR12128:SF66">
    <property type="entry name" value="4-HYDROXY-2-OXOGLUTARATE ALDOLASE, MITOCHONDRIAL"/>
    <property type="match status" value="1"/>
</dbReference>
<evidence type="ECO:0000256" key="13">
    <source>
        <dbReference type="PIRNR" id="PIRNR001365"/>
    </source>
</evidence>
<keyword evidence="7 12" id="KW-0220">Diaminopimelate biosynthesis</keyword>
<evidence type="ECO:0000313" key="17">
    <source>
        <dbReference type="Proteomes" id="UP000199668"/>
    </source>
</evidence>
<dbReference type="InterPro" id="IPR002220">
    <property type="entry name" value="DapA-like"/>
</dbReference>
<keyword evidence="6 12" id="KW-0028">Amino-acid biosynthesis</keyword>
<dbReference type="UniPathway" id="UPA00034">
    <property type="reaction ID" value="UER00017"/>
</dbReference>
<evidence type="ECO:0000256" key="9">
    <source>
        <dbReference type="ARBA" id="ARBA00023239"/>
    </source>
</evidence>
<gene>
    <name evidence="12" type="primary">dapA</name>
    <name evidence="16" type="ORF">SAMN04488054_104200</name>
</gene>
<dbReference type="RefSeq" id="WP_090926069.1">
    <property type="nucleotide sequence ID" value="NZ_FOTY01000004.1"/>
</dbReference>
<dbReference type="PIRSF" id="PIRSF001365">
    <property type="entry name" value="DHDPS"/>
    <property type="match status" value="1"/>
</dbReference>
<dbReference type="EC" id="4.3.3.7" evidence="4 12"/>
<name>A0A1I4KAA1_9BACI</name>
<comment type="pathway">
    <text evidence="2 12">Amino-acid biosynthesis; L-lysine biosynthesis via DAP pathway; (S)-tetrahydrodipicolinate from L-aspartate: step 3/4.</text>
</comment>
<comment type="caution">
    <text evidence="12">Was originally thought to be a dihydrodipicolinate synthase (DHDPS), catalyzing the condensation of (S)-aspartate-beta-semialdehyde [(S)-ASA] and pyruvate to dihydrodipicolinate (DHDP). However, it was shown in E.coli that the product of the enzymatic reaction is not dihydrodipicolinate but in fact (4S)-4-hydroxy-2,3,4,5-tetrahydro-(2S)-dipicolinic acid (HTPA), and that the consecutive dehydration reaction leading to DHDP is not spontaneous but catalyzed by DapB.</text>
</comment>
<evidence type="ECO:0000256" key="7">
    <source>
        <dbReference type="ARBA" id="ARBA00022915"/>
    </source>
</evidence>
<feature type="site" description="Part of a proton relay during catalysis" evidence="12">
    <location>
        <position position="108"/>
    </location>
</feature>
<reference evidence="16 17" key="1">
    <citation type="submission" date="2016-10" db="EMBL/GenBank/DDBJ databases">
        <authorList>
            <person name="de Groot N.N."/>
        </authorList>
    </citation>
    <scope>NUCLEOTIDE SEQUENCE [LARGE SCALE GENOMIC DNA]</scope>
    <source>
        <strain evidence="16 17">CGMCC 1.6134</strain>
    </source>
</reference>
<comment type="similarity">
    <text evidence="3 12 13">Belongs to the DapA family.</text>
</comment>
<dbReference type="SMART" id="SM01130">
    <property type="entry name" value="DHDPS"/>
    <property type="match status" value="1"/>
</dbReference>
<dbReference type="HAMAP" id="MF_00418">
    <property type="entry name" value="DapA"/>
    <property type="match status" value="1"/>
</dbReference>
<evidence type="ECO:0000256" key="5">
    <source>
        <dbReference type="ARBA" id="ARBA00022490"/>
    </source>
</evidence>
<dbReference type="Pfam" id="PF00701">
    <property type="entry name" value="DHDPS"/>
    <property type="match status" value="1"/>
</dbReference>
<keyword evidence="8 12" id="KW-0457">Lysine biosynthesis</keyword>
<organism evidence="16 17">
    <name type="scientific">Salibacterium qingdaonense</name>
    <dbReference type="NCBI Taxonomy" id="266892"/>
    <lineage>
        <taxon>Bacteria</taxon>
        <taxon>Bacillati</taxon>
        <taxon>Bacillota</taxon>
        <taxon>Bacilli</taxon>
        <taxon>Bacillales</taxon>
        <taxon>Bacillaceae</taxon>
    </lineage>
</organism>
<dbReference type="OrthoDB" id="9782828at2"/>
<dbReference type="STRING" id="266892.SAMN04488054_104200"/>
<evidence type="ECO:0000256" key="11">
    <source>
        <dbReference type="ARBA" id="ARBA00047836"/>
    </source>
</evidence>
<dbReference type="GO" id="GO:0008840">
    <property type="term" value="F:4-hydroxy-tetrahydrodipicolinate synthase activity"/>
    <property type="evidence" value="ECO:0007669"/>
    <property type="project" value="UniProtKB-UniRule"/>
</dbReference>
<dbReference type="InterPro" id="IPR020624">
    <property type="entry name" value="Schiff_base-form_aldolases_CS"/>
</dbReference>
<evidence type="ECO:0000256" key="2">
    <source>
        <dbReference type="ARBA" id="ARBA00005120"/>
    </source>
</evidence>
<comment type="subunit">
    <text evidence="12">Homotetramer; dimer of dimers.</text>
</comment>
<dbReference type="CDD" id="cd00950">
    <property type="entry name" value="DHDPS"/>
    <property type="match status" value="1"/>
</dbReference>
<evidence type="ECO:0000313" key="16">
    <source>
        <dbReference type="EMBL" id="SFL75483.1"/>
    </source>
</evidence>
<accession>A0A1I4KAA1</accession>
<protein>
    <recommendedName>
        <fullName evidence="4 12">4-hydroxy-tetrahydrodipicolinate synthase</fullName>
        <shortName evidence="12">HTPA synthase</shortName>
        <ecNumber evidence="4 12">4.3.3.7</ecNumber>
    </recommendedName>
</protein>
<keyword evidence="17" id="KW-1185">Reference proteome</keyword>
<keyword evidence="10 12" id="KW-0704">Schiff base</keyword>
<evidence type="ECO:0000256" key="4">
    <source>
        <dbReference type="ARBA" id="ARBA00012086"/>
    </source>
</evidence>
<comment type="function">
    <text evidence="1 12">Catalyzes the condensation of (S)-aspartate-beta-semialdehyde [(S)-ASA] and pyruvate to 4-hydroxy-tetrahydrodipicolinate (HTPA).</text>
</comment>
<feature type="active site" description="Schiff-base intermediate with substrate" evidence="12 14">
    <location>
        <position position="163"/>
    </location>
</feature>
<keyword evidence="9 12" id="KW-0456">Lyase</keyword>
<dbReference type="PROSITE" id="PS00665">
    <property type="entry name" value="DHDPS_1"/>
    <property type="match status" value="1"/>
</dbReference>
<dbReference type="GO" id="GO:0009089">
    <property type="term" value="P:lysine biosynthetic process via diaminopimelate"/>
    <property type="evidence" value="ECO:0007669"/>
    <property type="project" value="UniProtKB-UniRule"/>
</dbReference>
<dbReference type="GO" id="GO:0005829">
    <property type="term" value="C:cytosol"/>
    <property type="evidence" value="ECO:0007669"/>
    <property type="project" value="TreeGrafter"/>
</dbReference>
<feature type="site" description="Part of a proton relay during catalysis" evidence="12">
    <location>
        <position position="45"/>
    </location>
</feature>
<dbReference type="InterPro" id="IPR013785">
    <property type="entry name" value="Aldolase_TIM"/>
</dbReference>
<evidence type="ECO:0000256" key="12">
    <source>
        <dbReference type="HAMAP-Rule" id="MF_00418"/>
    </source>
</evidence>
<dbReference type="Gene3D" id="3.20.20.70">
    <property type="entry name" value="Aldolase class I"/>
    <property type="match status" value="1"/>
</dbReference>
<evidence type="ECO:0000256" key="6">
    <source>
        <dbReference type="ARBA" id="ARBA00022605"/>
    </source>
</evidence>
<dbReference type="PRINTS" id="PR00146">
    <property type="entry name" value="DHPICSNTHASE"/>
</dbReference>
<comment type="subcellular location">
    <subcellularLocation>
        <location evidence="12">Cytoplasm</location>
    </subcellularLocation>
</comment>
<dbReference type="EMBL" id="FOTY01000004">
    <property type="protein sequence ID" value="SFL75483.1"/>
    <property type="molecule type" value="Genomic_DNA"/>
</dbReference>
<keyword evidence="5 12" id="KW-0963">Cytoplasm</keyword>
<sequence>MEFDRLITAMVTPFDSSGAIDWEALEPLVEHLLATGSKGLVVAGTTGESPTLSTDEKLALFRRVKEIAGTRAAVIAGTGTNDTAYSEQITQKAVSCDIDGIMAVTPYYSKPSQEGMYHHFKRVAEAAPSLPVMIYNIPGRCIVNLEPKTLLHMTGISNIRSVKEASGDFDQISHVIEHTPDYFQVYSGDDSSTLPLMSVGGTGAVSVASHIAGREMSTMIDRFADGNPAQAASLHRSLLPKMKACFMTPSPAPVKGMLEQLGLISRYTRAPLLPLTGAEVTQLKKTFDPGPEIKTEHFEP</sequence>
<feature type="binding site" evidence="12 15">
    <location>
        <position position="205"/>
    </location>
    <ligand>
        <name>pyruvate</name>
        <dbReference type="ChEBI" id="CHEBI:15361"/>
    </ligand>
</feature>
<feature type="active site" description="Proton donor/acceptor" evidence="12 14">
    <location>
        <position position="135"/>
    </location>
</feature>
<proteinExistence type="inferred from homology"/>
<comment type="catalytic activity">
    <reaction evidence="11 12">
        <text>L-aspartate 4-semialdehyde + pyruvate = (2S,4S)-4-hydroxy-2,3,4,5-tetrahydrodipicolinate + H2O + H(+)</text>
        <dbReference type="Rhea" id="RHEA:34171"/>
        <dbReference type="ChEBI" id="CHEBI:15361"/>
        <dbReference type="ChEBI" id="CHEBI:15377"/>
        <dbReference type="ChEBI" id="CHEBI:15378"/>
        <dbReference type="ChEBI" id="CHEBI:67139"/>
        <dbReference type="ChEBI" id="CHEBI:537519"/>
        <dbReference type="EC" id="4.3.3.7"/>
    </reaction>
</comment>
<dbReference type="GO" id="GO:0019877">
    <property type="term" value="P:diaminopimelate biosynthetic process"/>
    <property type="evidence" value="ECO:0007669"/>
    <property type="project" value="UniProtKB-UniRule"/>
</dbReference>